<dbReference type="RefSeq" id="WP_181754889.1">
    <property type="nucleotide sequence ID" value="NZ_JACEIQ010000035.1"/>
</dbReference>
<dbReference type="InterPro" id="IPR050490">
    <property type="entry name" value="Bact_solute-bd_prot1"/>
</dbReference>
<protein>
    <submittedName>
        <fullName evidence="7">Extracellular solute-binding protein</fullName>
    </submittedName>
</protein>
<evidence type="ECO:0000256" key="5">
    <source>
        <dbReference type="ARBA" id="ARBA00023288"/>
    </source>
</evidence>
<keyword evidence="5" id="KW-0449">Lipoprotein</keyword>
<keyword evidence="3" id="KW-0472">Membrane</keyword>
<accession>A0A7W1WUY3</accession>
<evidence type="ECO:0000256" key="3">
    <source>
        <dbReference type="ARBA" id="ARBA00023136"/>
    </source>
</evidence>
<keyword evidence="2 6" id="KW-0732">Signal</keyword>
<evidence type="ECO:0000256" key="1">
    <source>
        <dbReference type="ARBA" id="ARBA00022475"/>
    </source>
</evidence>
<dbReference type="Pfam" id="PF13416">
    <property type="entry name" value="SBP_bac_8"/>
    <property type="match status" value="1"/>
</dbReference>
<dbReference type="Gene3D" id="3.40.190.10">
    <property type="entry name" value="Periplasmic binding protein-like II"/>
    <property type="match status" value="2"/>
</dbReference>
<name>A0A7W1WUY3_9BACL</name>
<comment type="caution">
    <text evidence="7">The sequence shown here is derived from an EMBL/GenBank/DDBJ whole genome shotgun (WGS) entry which is preliminary data.</text>
</comment>
<dbReference type="EMBL" id="JACEIQ010000035">
    <property type="protein sequence ID" value="MBA4496453.1"/>
    <property type="molecule type" value="Genomic_DNA"/>
</dbReference>
<dbReference type="Proteomes" id="UP000535491">
    <property type="component" value="Unassembled WGS sequence"/>
</dbReference>
<reference evidence="7 8" key="1">
    <citation type="submission" date="2020-07" db="EMBL/GenBank/DDBJ databases">
        <authorList>
            <person name="Feng H."/>
        </authorList>
    </citation>
    <scope>NUCLEOTIDE SEQUENCE [LARGE SCALE GENOMIC DNA]</scope>
    <source>
        <strain evidence="8">s-10</strain>
    </source>
</reference>
<evidence type="ECO:0000256" key="6">
    <source>
        <dbReference type="SAM" id="SignalP"/>
    </source>
</evidence>
<dbReference type="InterPro" id="IPR006059">
    <property type="entry name" value="SBP"/>
</dbReference>
<dbReference type="PANTHER" id="PTHR43649:SF33">
    <property type="entry name" value="POLYGALACTURONAN_RHAMNOGALACTURONAN-BINDING PROTEIN YTCQ"/>
    <property type="match status" value="1"/>
</dbReference>
<keyword evidence="8" id="KW-1185">Reference proteome</keyword>
<dbReference type="PROSITE" id="PS51257">
    <property type="entry name" value="PROKAR_LIPOPROTEIN"/>
    <property type="match status" value="1"/>
</dbReference>
<evidence type="ECO:0000256" key="2">
    <source>
        <dbReference type="ARBA" id="ARBA00022729"/>
    </source>
</evidence>
<sequence length="514" mass="59170">MKKWRLLFTLILIMSLAGGVVACTPNKEHDVNKKYTITSLDFLYSDIPPKNGKGIEMINNKFNVNYKREYGIFTNYNETLATRIASGDIPDVIGFESLDGNFYRWAQQGAFLPLNDYIKDYPTLQTVPQEVWNPVTVNGNIIAIPKYFPKNYLNSPIIRKDWLDKLDLQMPTNYEELKKVAIAFTKQDPDGNGKNDTFGMVLGQELWPHYNFGAYWDYSAWYHKNRKGQYIPGVITEQRKEWLKFMADLYKEGAITKEFVLMKPTEAQKDFYSGKAGIMVGSPRGMEETYSETLQKIHPHAKLTSIPPFEAPDGSKGYTAGSGFYNATTLSAKLADDPGKVRRILDIIDFGRRFYPLEQRNSENKDFDWIYGYENKGYTLVEGNPVLTPWTEGKHPWVYMLDNKMWAPSDEANQYSKTYKNPILRGVTKDLETMHSNTKHYQNPIHQVFSETNAEKGLEILIELQNEQSKIITGDRPLSDWDQIVKQYLDSGGAQIIDEVNKEIQKKKIQPGWK</sequence>
<organism evidence="7 8">
    <name type="scientific">Paenactinomyces guangxiensis</name>
    <dbReference type="NCBI Taxonomy" id="1490290"/>
    <lineage>
        <taxon>Bacteria</taxon>
        <taxon>Bacillati</taxon>
        <taxon>Bacillota</taxon>
        <taxon>Bacilli</taxon>
        <taxon>Bacillales</taxon>
        <taxon>Thermoactinomycetaceae</taxon>
        <taxon>Paenactinomyces</taxon>
    </lineage>
</organism>
<feature type="signal peptide" evidence="6">
    <location>
        <begin position="1"/>
        <end position="22"/>
    </location>
</feature>
<evidence type="ECO:0000313" key="7">
    <source>
        <dbReference type="EMBL" id="MBA4496453.1"/>
    </source>
</evidence>
<gene>
    <name evidence="7" type="ORF">H1191_19520</name>
</gene>
<dbReference type="SUPFAM" id="SSF53850">
    <property type="entry name" value="Periplasmic binding protein-like II"/>
    <property type="match status" value="1"/>
</dbReference>
<keyword evidence="1" id="KW-1003">Cell membrane</keyword>
<feature type="chain" id="PRO_5031064842" evidence="6">
    <location>
        <begin position="23"/>
        <end position="514"/>
    </location>
</feature>
<evidence type="ECO:0000256" key="4">
    <source>
        <dbReference type="ARBA" id="ARBA00023139"/>
    </source>
</evidence>
<dbReference type="PANTHER" id="PTHR43649">
    <property type="entry name" value="ARABINOSE-BINDING PROTEIN-RELATED"/>
    <property type="match status" value="1"/>
</dbReference>
<proteinExistence type="predicted"/>
<dbReference type="AlphaFoldDB" id="A0A7W1WUY3"/>
<keyword evidence="4" id="KW-0564">Palmitate</keyword>
<evidence type="ECO:0000313" key="8">
    <source>
        <dbReference type="Proteomes" id="UP000535491"/>
    </source>
</evidence>